<gene>
    <name evidence="11" type="ORF">SUTMEG_08810</name>
</gene>
<protein>
    <submittedName>
        <fullName evidence="11">Efflux pump/antiporter</fullName>
    </submittedName>
</protein>
<proteinExistence type="inferred from homology"/>
<feature type="transmembrane region" description="Helical" evidence="8">
    <location>
        <begin position="58"/>
        <end position="77"/>
    </location>
</feature>
<evidence type="ECO:0000259" key="9">
    <source>
        <dbReference type="Pfam" id="PF00999"/>
    </source>
</evidence>
<evidence type="ECO:0000256" key="7">
    <source>
        <dbReference type="SAM" id="MobiDB-lite"/>
    </source>
</evidence>
<dbReference type="InterPro" id="IPR006153">
    <property type="entry name" value="Cation/H_exchanger_TM"/>
</dbReference>
<feature type="transmembrane region" description="Helical" evidence="8">
    <location>
        <begin position="352"/>
        <end position="374"/>
    </location>
</feature>
<feature type="transmembrane region" description="Helical" evidence="8">
    <location>
        <begin position="118"/>
        <end position="138"/>
    </location>
</feature>
<evidence type="ECO:0000313" key="12">
    <source>
        <dbReference type="Proteomes" id="UP000271003"/>
    </source>
</evidence>
<dbReference type="GO" id="GO:0016020">
    <property type="term" value="C:membrane"/>
    <property type="evidence" value="ECO:0007669"/>
    <property type="project" value="UniProtKB-SubCell"/>
</dbReference>
<feature type="transmembrane region" description="Helical" evidence="8">
    <location>
        <begin position="386"/>
        <end position="405"/>
    </location>
</feature>
<feature type="transmembrane region" description="Helical" evidence="8">
    <location>
        <begin position="323"/>
        <end position="345"/>
    </location>
</feature>
<evidence type="ECO:0000313" key="11">
    <source>
        <dbReference type="EMBL" id="BBF22990.1"/>
    </source>
</evidence>
<comment type="subcellular location">
    <subcellularLocation>
        <location evidence="1">Membrane</location>
        <topology evidence="1">Multi-pass membrane protein</topology>
    </subcellularLocation>
</comment>
<dbReference type="GO" id="GO:1902600">
    <property type="term" value="P:proton transmembrane transport"/>
    <property type="evidence" value="ECO:0007669"/>
    <property type="project" value="InterPro"/>
</dbReference>
<feature type="transmembrane region" description="Helical" evidence="8">
    <location>
        <begin position="34"/>
        <end position="52"/>
    </location>
</feature>
<evidence type="ECO:0000256" key="3">
    <source>
        <dbReference type="ARBA" id="ARBA00022448"/>
    </source>
</evidence>
<accession>A0A2Z6IAR5</accession>
<dbReference type="PANTHER" id="PTHR42751">
    <property type="entry name" value="SODIUM/HYDROGEN EXCHANGER FAMILY/TRKA DOMAIN PROTEIN"/>
    <property type="match status" value="1"/>
</dbReference>
<evidence type="ECO:0000256" key="6">
    <source>
        <dbReference type="ARBA" id="ARBA00023136"/>
    </source>
</evidence>
<dbReference type="InterPro" id="IPR003148">
    <property type="entry name" value="RCK_N"/>
</dbReference>
<evidence type="ECO:0000256" key="1">
    <source>
        <dbReference type="ARBA" id="ARBA00004141"/>
    </source>
</evidence>
<dbReference type="Proteomes" id="UP000271003">
    <property type="component" value="Chromosome"/>
</dbReference>
<feature type="transmembrane region" description="Helical" evidence="8">
    <location>
        <begin position="150"/>
        <end position="170"/>
    </location>
</feature>
<dbReference type="Gene3D" id="1.20.1530.20">
    <property type="match status" value="1"/>
</dbReference>
<keyword evidence="3" id="KW-0813">Transport</keyword>
<feature type="transmembrane region" description="Helical" evidence="8">
    <location>
        <begin position="244"/>
        <end position="261"/>
    </location>
</feature>
<evidence type="ECO:0000256" key="5">
    <source>
        <dbReference type="ARBA" id="ARBA00022989"/>
    </source>
</evidence>
<dbReference type="OrthoDB" id="9781411at2"/>
<keyword evidence="5 8" id="KW-1133">Transmembrane helix</keyword>
<comment type="similarity">
    <text evidence="2">Belongs to the monovalent cation:proton antiporter 2 (CPA2) transporter (TC 2.A.37) family.</text>
</comment>
<keyword evidence="4 8" id="KW-0812">Transmembrane</keyword>
<name>A0A2Z6IAR5_9BURK</name>
<evidence type="ECO:0000256" key="8">
    <source>
        <dbReference type="SAM" id="Phobius"/>
    </source>
</evidence>
<evidence type="ECO:0000256" key="2">
    <source>
        <dbReference type="ARBA" id="ARBA00005551"/>
    </source>
</evidence>
<dbReference type="EMBL" id="AP018786">
    <property type="protein sequence ID" value="BBF22990.1"/>
    <property type="molecule type" value="Genomic_DNA"/>
</dbReference>
<evidence type="ECO:0000259" key="10">
    <source>
        <dbReference type="Pfam" id="PF02254"/>
    </source>
</evidence>
<feature type="region of interest" description="Disordered" evidence="7">
    <location>
        <begin position="574"/>
        <end position="673"/>
    </location>
</feature>
<feature type="compositionally biased region" description="Basic and acidic residues" evidence="7">
    <location>
        <begin position="650"/>
        <end position="673"/>
    </location>
</feature>
<dbReference type="Gene3D" id="3.40.50.720">
    <property type="entry name" value="NAD(P)-binding Rossmann-like Domain"/>
    <property type="match status" value="1"/>
</dbReference>
<feature type="domain" description="RCK N-terminal" evidence="10">
    <location>
        <begin position="451"/>
        <end position="532"/>
    </location>
</feature>
<dbReference type="SUPFAM" id="SSF51735">
    <property type="entry name" value="NAD(P)-binding Rossmann-fold domains"/>
    <property type="match status" value="1"/>
</dbReference>
<feature type="transmembrane region" description="Helical" evidence="8">
    <location>
        <begin position="89"/>
        <end position="112"/>
    </location>
</feature>
<feature type="transmembrane region" description="Helical" evidence="8">
    <location>
        <begin position="6"/>
        <end position="25"/>
    </location>
</feature>
<feature type="transmembrane region" description="Helical" evidence="8">
    <location>
        <begin position="298"/>
        <end position="317"/>
    </location>
</feature>
<reference evidence="11 12" key="1">
    <citation type="journal article" date="2018" name="Int. J. Syst. Evol. Microbiol.">
        <title>Mesosutterella multiformis gen. nov., sp. nov., a member of the family Sutterellaceae and Sutterella megalosphaeroides sp. nov., isolated from human faeces.</title>
        <authorList>
            <person name="Sakamoto M."/>
            <person name="Ikeyama N."/>
            <person name="Kunihiro T."/>
            <person name="Iino T."/>
            <person name="Yuki M."/>
            <person name="Ohkuma M."/>
        </authorList>
    </citation>
    <scope>NUCLEOTIDE SEQUENCE [LARGE SCALE GENOMIC DNA]</scope>
    <source>
        <strain evidence="11 12">6FBBBH3</strain>
    </source>
</reference>
<dbReference type="Pfam" id="PF00999">
    <property type="entry name" value="Na_H_Exchanger"/>
    <property type="match status" value="1"/>
</dbReference>
<dbReference type="KEGG" id="sutt:SUTMEG_08810"/>
<feature type="domain" description="Cation/H+ exchanger transmembrane" evidence="9">
    <location>
        <begin position="17"/>
        <end position="402"/>
    </location>
</feature>
<dbReference type="Pfam" id="PF02254">
    <property type="entry name" value="TrkA_N"/>
    <property type="match status" value="1"/>
</dbReference>
<sequence length="673" mass="70748">MEHGLPLISTLVIAFSLALVFGFIAERFLKSPALVGYLLAGIACGQYTPGVFADPALAHQLSEIGVMLLMFGVGLHFSVKDLMSVKGIALPGAVLQMSIASILGMFVAHLFWDWSWGQALVFGMSLSCASTVVLLKALDVRGLLTSSDGRIAVGWLVVEDIATVLILVLLPPLAGILAPEAPGVSDAVATAGAAAASLSGEALLVEIGRTIVNVVAFVAVMMLVGRKALPWLMAQVARTGSRELFTLFVLAAALGVAYGAAEIFKVSFALGAFFAGMVMRESAFAHRAATESLPLQDAFAVLFFVGCGMLFDWHILFESPLEILAVLFIVLFGKAAAAFGLVVLLRYPLGTALTVSAALSQIGEFSFILVAQAMSLGLADQNTMNLIVGGAIISIALNPVMFAVAPRVGKYLTHRFSWAKAAALRDAPFEVLPEEVTTERLSGQTVLVADGPLGERFAHRLFEKGVELVVVTKDVDAAGRLSEAGLSVLQGDASEVRVLVLAHVATAGRVLLMDATPRGIRVLDSIRSVKADIPVTVVSDTEGVWADVKTENVRFLSIEEAAAERMTDAVLEARASGEEPGVPFVTSKPVATEEGEEAKNDGEKPASSEAPAGTEDSKGSESPAADESPRVPATGAVDPAESSKSVKPVKSSDEKDETARKEAKTEPKELKEP</sequence>
<keyword evidence="12" id="KW-1185">Reference proteome</keyword>
<dbReference type="InterPro" id="IPR038770">
    <property type="entry name" value="Na+/solute_symporter_sf"/>
</dbReference>
<organism evidence="11 12">
    <name type="scientific">Sutterella megalosphaeroides</name>
    <dbReference type="NCBI Taxonomy" id="2494234"/>
    <lineage>
        <taxon>Bacteria</taxon>
        <taxon>Pseudomonadati</taxon>
        <taxon>Pseudomonadota</taxon>
        <taxon>Betaproteobacteria</taxon>
        <taxon>Burkholderiales</taxon>
        <taxon>Sutterellaceae</taxon>
        <taxon>Sutterella</taxon>
    </lineage>
</organism>
<evidence type="ECO:0000256" key="4">
    <source>
        <dbReference type="ARBA" id="ARBA00022692"/>
    </source>
</evidence>
<dbReference type="RefSeq" id="WP_120176643.1">
    <property type="nucleotide sequence ID" value="NZ_AP018786.1"/>
</dbReference>
<dbReference type="PANTHER" id="PTHR42751:SF1">
    <property type="entry name" value="CATION_PROTON ANTIPORTER YBAL-RELATED"/>
    <property type="match status" value="1"/>
</dbReference>
<dbReference type="GO" id="GO:0015297">
    <property type="term" value="F:antiporter activity"/>
    <property type="evidence" value="ECO:0007669"/>
    <property type="project" value="InterPro"/>
</dbReference>
<feature type="transmembrane region" description="Helical" evidence="8">
    <location>
        <begin position="207"/>
        <end position="224"/>
    </location>
</feature>
<dbReference type="AlphaFoldDB" id="A0A2Z6IAR5"/>
<feature type="compositionally biased region" description="Basic and acidic residues" evidence="7">
    <location>
        <begin position="597"/>
        <end position="606"/>
    </location>
</feature>
<keyword evidence="6 8" id="KW-0472">Membrane</keyword>
<dbReference type="GO" id="GO:0006813">
    <property type="term" value="P:potassium ion transport"/>
    <property type="evidence" value="ECO:0007669"/>
    <property type="project" value="InterPro"/>
</dbReference>
<dbReference type="InterPro" id="IPR036291">
    <property type="entry name" value="NAD(P)-bd_dom_sf"/>
</dbReference>